<evidence type="ECO:0000256" key="5">
    <source>
        <dbReference type="SAM" id="MobiDB-lite"/>
    </source>
</evidence>
<comment type="caution">
    <text evidence="7">The sequence shown here is derived from an EMBL/GenBank/DDBJ whole genome shotgun (WGS) entry which is preliminary data.</text>
</comment>
<dbReference type="InterPro" id="IPR001046">
    <property type="entry name" value="NRAMP_fam"/>
</dbReference>
<dbReference type="GO" id="GO:0005384">
    <property type="term" value="F:manganese ion transmembrane transporter activity"/>
    <property type="evidence" value="ECO:0007669"/>
    <property type="project" value="TreeGrafter"/>
</dbReference>
<feature type="transmembrane region" description="Helical" evidence="6">
    <location>
        <begin position="580"/>
        <end position="602"/>
    </location>
</feature>
<dbReference type="GO" id="GO:0015086">
    <property type="term" value="F:cadmium ion transmembrane transporter activity"/>
    <property type="evidence" value="ECO:0007669"/>
    <property type="project" value="TreeGrafter"/>
</dbReference>
<keyword evidence="3 6" id="KW-1133">Transmembrane helix</keyword>
<keyword evidence="2 6" id="KW-0812">Transmembrane</keyword>
<dbReference type="PRINTS" id="PR00447">
    <property type="entry name" value="NATRESASSCMP"/>
</dbReference>
<protein>
    <recommendedName>
        <fullName evidence="9">Natural resistance-associated macrophage protein</fullName>
    </recommendedName>
</protein>
<proteinExistence type="predicted"/>
<evidence type="ECO:0000256" key="2">
    <source>
        <dbReference type="ARBA" id="ARBA00022692"/>
    </source>
</evidence>
<dbReference type="GO" id="GO:0034755">
    <property type="term" value="P:iron ion transmembrane transport"/>
    <property type="evidence" value="ECO:0007669"/>
    <property type="project" value="TreeGrafter"/>
</dbReference>
<feature type="compositionally biased region" description="Pro residues" evidence="5">
    <location>
        <begin position="487"/>
        <end position="497"/>
    </location>
</feature>
<feature type="transmembrane region" description="Helical" evidence="6">
    <location>
        <begin position="116"/>
        <end position="135"/>
    </location>
</feature>
<gene>
    <name evidence="7" type="ORF">D9757_006220</name>
</gene>
<feature type="transmembrane region" description="Helical" evidence="6">
    <location>
        <begin position="67"/>
        <end position="95"/>
    </location>
</feature>
<name>A0A8H5HJW2_9AGAR</name>
<evidence type="ECO:0000256" key="3">
    <source>
        <dbReference type="ARBA" id="ARBA00022989"/>
    </source>
</evidence>
<reference evidence="7 8" key="1">
    <citation type="journal article" date="2020" name="ISME J.">
        <title>Uncovering the hidden diversity of litter-decomposition mechanisms in mushroom-forming fungi.</title>
        <authorList>
            <person name="Floudas D."/>
            <person name="Bentzer J."/>
            <person name="Ahren D."/>
            <person name="Johansson T."/>
            <person name="Persson P."/>
            <person name="Tunlid A."/>
        </authorList>
    </citation>
    <scope>NUCLEOTIDE SEQUENCE [LARGE SCALE GENOMIC DNA]</scope>
    <source>
        <strain evidence="7 8">CBS 406.79</strain>
    </source>
</reference>
<feature type="region of interest" description="Disordered" evidence="5">
    <location>
        <begin position="485"/>
        <end position="542"/>
    </location>
</feature>
<dbReference type="NCBIfam" id="NF037982">
    <property type="entry name" value="Nramp_1"/>
    <property type="match status" value="1"/>
</dbReference>
<feature type="transmembrane region" description="Helical" evidence="6">
    <location>
        <begin position="452"/>
        <end position="475"/>
    </location>
</feature>
<feature type="transmembrane region" description="Helical" evidence="6">
    <location>
        <begin position="427"/>
        <end position="446"/>
    </location>
</feature>
<feature type="transmembrane region" description="Helical" evidence="6">
    <location>
        <begin position="386"/>
        <end position="407"/>
    </location>
</feature>
<dbReference type="OrthoDB" id="409173at2759"/>
<evidence type="ECO:0000256" key="1">
    <source>
        <dbReference type="ARBA" id="ARBA00004141"/>
    </source>
</evidence>
<keyword evidence="8" id="KW-1185">Reference proteome</keyword>
<sequence length="605" mass="65504">MPARLPNPRPSSSSTLNFAVRSVFHHLKRHVGVGAVCAVAYFDPKSPTMSVSVDLQAGANFGYRPMLFVLLISGIGAMLLQTLACKLGCVTGIDLASHCRLLLHDHPTHPRLVRRLVMYPLYAFAEIAIISTDLAELLGSAIGICLIFPSLPLWAGVVLTALDVFVFLLFSDPSRGGGRPVRTFEFIIMALVFTIFACLIVLLVRVHPNWASAFRGYIPSEKLFLTEPNAIYAAVGILGATIMPHALFLGSFLGTQDREAFNQPPSSVDLPGPSSNVKLAKTLKTYFTSLFRVTPAERAAAARDYRSRYGERENNSLSFVKGHLNHLVLDVCSSILTLAVPINSAILIMSATVFYKLLRSENEEGIIIGLFDAHTLIKTQIGSASAFLFALALVLSGQSASVTATFAGQLVGEGFIEWRVTPFFRRLITRSISLVPSLAVAAAIGRNGIDNLLIISQVILSIVLPFVAFPLIYLTSSKVVMRVKRPSTPPLPPPPPSSIDTKTCQEPLEDSSVQATVPAVPSEGNDNSIHEEPAEEPISPSPPIVDEKVAHNFGIEDCVDAASIDEPEYVDYSNSLLVSIFAYLVWCVILVANVYAMVAFGLDQT</sequence>
<dbReference type="Proteomes" id="UP000518752">
    <property type="component" value="Unassembled WGS sequence"/>
</dbReference>
<evidence type="ECO:0000256" key="4">
    <source>
        <dbReference type="ARBA" id="ARBA00023136"/>
    </source>
</evidence>
<dbReference type="PANTHER" id="PTHR11706:SF101">
    <property type="entry name" value="MANGANESE TRANSPORTER SMF1"/>
    <property type="match status" value="1"/>
</dbReference>
<dbReference type="NCBIfam" id="TIGR01197">
    <property type="entry name" value="nramp"/>
    <property type="match status" value="1"/>
</dbReference>
<comment type="subcellular location">
    <subcellularLocation>
        <location evidence="1">Membrane</location>
        <topology evidence="1">Multi-pass membrane protein</topology>
    </subcellularLocation>
</comment>
<organism evidence="7 8">
    <name type="scientific">Collybiopsis confluens</name>
    <dbReference type="NCBI Taxonomy" id="2823264"/>
    <lineage>
        <taxon>Eukaryota</taxon>
        <taxon>Fungi</taxon>
        <taxon>Dikarya</taxon>
        <taxon>Basidiomycota</taxon>
        <taxon>Agaricomycotina</taxon>
        <taxon>Agaricomycetes</taxon>
        <taxon>Agaricomycetidae</taxon>
        <taxon>Agaricales</taxon>
        <taxon>Marasmiineae</taxon>
        <taxon>Omphalotaceae</taxon>
        <taxon>Collybiopsis</taxon>
    </lineage>
</organism>
<dbReference type="Pfam" id="PF01566">
    <property type="entry name" value="Nramp"/>
    <property type="match status" value="2"/>
</dbReference>
<feature type="transmembrane region" description="Helical" evidence="6">
    <location>
        <begin position="183"/>
        <end position="204"/>
    </location>
</feature>
<evidence type="ECO:0008006" key="9">
    <source>
        <dbReference type="Google" id="ProtNLM"/>
    </source>
</evidence>
<dbReference type="AlphaFoldDB" id="A0A8H5HJW2"/>
<dbReference type="GO" id="GO:0005886">
    <property type="term" value="C:plasma membrane"/>
    <property type="evidence" value="ECO:0007669"/>
    <property type="project" value="TreeGrafter"/>
</dbReference>
<accession>A0A8H5HJW2</accession>
<dbReference type="EMBL" id="JAACJN010000041">
    <property type="protein sequence ID" value="KAF5384685.1"/>
    <property type="molecule type" value="Genomic_DNA"/>
</dbReference>
<feature type="transmembrane region" description="Helical" evidence="6">
    <location>
        <begin position="141"/>
        <end position="171"/>
    </location>
</feature>
<evidence type="ECO:0000313" key="8">
    <source>
        <dbReference type="Proteomes" id="UP000518752"/>
    </source>
</evidence>
<feature type="transmembrane region" description="Helical" evidence="6">
    <location>
        <begin position="230"/>
        <end position="253"/>
    </location>
</feature>
<evidence type="ECO:0000256" key="6">
    <source>
        <dbReference type="SAM" id="Phobius"/>
    </source>
</evidence>
<keyword evidence="4 6" id="KW-0472">Membrane</keyword>
<evidence type="ECO:0000313" key="7">
    <source>
        <dbReference type="EMBL" id="KAF5384685.1"/>
    </source>
</evidence>
<dbReference type="GO" id="GO:0030026">
    <property type="term" value="P:intracellular manganese ion homeostasis"/>
    <property type="evidence" value="ECO:0007669"/>
    <property type="project" value="TreeGrafter"/>
</dbReference>
<dbReference type="PANTHER" id="PTHR11706">
    <property type="entry name" value="SOLUTE CARRIER PROTEIN FAMILY 11 MEMBER"/>
    <property type="match status" value="1"/>
</dbReference>